<dbReference type="SUPFAM" id="SSF53474">
    <property type="entry name" value="alpha/beta-Hydrolases"/>
    <property type="match status" value="1"/>
</dbReference>
<dbReference type="InterPro" id="IPR029058">
    <property type="entry name" value="AB_hydrolase_fold"/>
</dbReference>
<dbReference type="Gene3D" id="3.40.50.1820">
    <property type="entry name" value="alpha/beta hydrolase"/>
    <property type="match status" value="1"/>
</dbReference>
<comment type="caution">
    <text evidence="6">The sequence shown here is derived from an EMBL/GenBank/DDBJ whole genome shotgun (WGS) entry which is preliminary data.</text>
</comment>
<evidence type="ECO:0000256" key="4">
    <source>
        <dbReference type="ARBA" id="ARBA00022801"/>
    </source>
</evidence>
<accession>A0A9P8L7N9</accession>
<dbReference type="Proteomes" id="UP000750711">
    <property type="component" value="Unassembled WGS sequence"/>
</dbReference>
<gene>
    <name evidence="6" type="ORF">GP486_007114</name>
</gene>
<dbReference type="GO" id="GO:0006508">
    <property type="term" value="P:proteolysis"/>
    <property type="evidence" value="ECO:0007669"/>
    <property type="project" value="UniProtKB-KW"/>
</dbReference>
<feature type="non-terminal residue" evidence="6">
    <location>
        <position position="238"/>
    </location>
</feature>
<evidence type="ECO:0000256" key="5">
    <source>
        <dbReference type="ARBA" id="ARBA00023180"/>
    </source>
</evidence>
<evidence type="ECO:0008006" key="8">
    <source>
        <dbReference type="Google" id="ProtNLM"/>
    </source>
</evidence>
<comment type="similarity">
    <text evidence="1">Belongs to the peptidase S10 family.</text>
</comment>
<dbReference type="PROSITE" id="PS00560">
    <property type="entry name" value="CARBOXYPEPT_SER_HIS"/>
    <property type="match status" value="1"/>
</dbReference>
<organism evidence="6 7">
    <name type="scientific">Trichoglossum hirsutum</name>
    <dbReference type="NCBI Taxonomy" id="265104"/>
    <lineage>
        <taxon>Eukaryota</taxon>
        <taxon>Fungi</taxon>
        <taxon>Dikarya</taxon>
        <taxon>Ascomycota</taxon>
        <taxon>Pezizomycotina</taxon>
        <taxon>Geoglossomycetes</taxon>
        <taxon>Geoglossales</taxon>
        <taxon>Geoglossaceae</taxon>
        <taxon>Trichoglossum</taxon>
    </lineage>
</organism>
<keyword evidence="5" id="KW-0325">Glycoprotein</keyword>
<name>A0A9P8L7N9_9PEZI</name>
<evidence type="ECO:0000313" key="6">
    <source>
        <dbReference type="EMBL" id="KAH0551667.1"/>
    </source>
</evidence>
<proteinExistence type="inferred from homology"/>
<reference evidence="6" key="1">
    <citation type="submission" date="2021-03" db="EMBL/GenBank/DDBJ databases">
        <title>Comparative genomics and phylogenomic investigation of the class Geoglossomycetes provide insights into ecological specialization and systematics.</title>
        <authorList>
            <person name="Melie T."/>
            <person name="Pirro S."/>
            <person name="Miller A.N."/>
            <person name="Quandt A."/>
        </authorList>
    </citation>
    <scope>NUCLEOTIDE SEQUENCE</scope>
    <source>
        <strain evidence="6">CAQ_001_2017</strain>
    </source>
</reference>
<evidence type="ECO:0000256" key="2">
    <source>
        <dbReference type="ARBA" id="ARBA00022645"/>
    </source>
</evidence>
<dbReference type="AlphaFoldDB" id="A0A9P8L7N9"/>
<sequence>MNGFLSVGGCKDMISKCRAAAASMDPPDNGGVAMVNHICEDAQSICDRNLILPYEYADRSVYDIAHNNPDPFPPSTYLEYLNTGELLQAIGARINFTQSSNSVFSAFLATGDYERGPQISDLTYLLTRGVRIALIYGDRDFICNWIGGEAVSFSIAANAGSRYAPFYRAGYADIRVNGSYVGGQVRQYGNLSFSRIYQAGHLVPAYQPETAFTLMTRIIRGKNLATGEDADLSSFATS</sequence>
<dbReference type="InterPro" id="IPR001563">
    <property type="entry name" value="Peptidase_S10"/>
</dbReference>
<keyword evidence="7" id="KW-1185">Reference proteome</keyword>
<keyword evidence="4" id="KW-0378">Hydrolase</keyword>
<dbReference type="GO" id="GO:0004185">
    <property type="term" value="F:serine-type carboxypeptidase activity"/>
    <property type="evidence" value="ECO:0007669"/>
    <property type="project" value="InterPro"/>
</dbReference>
<dbReference type="Pfam" id="PF00450">
    <property type="entry name" value="Peptidase_S10"/>
    <property type="match status" value="1"/>
</dbReference>
<dbReference type="EMBL" id="JAGHQM010001843">
    <property type="protein sequence ID" value="KAH0551667.1"/>
    <property type="molecule type" value="Genomic_DNA"/>
</dbReference>
<keyword evidence="3" id="KW-0645">Protease</keyword>
<evidence type="ECO:0000313" key="7">
    <source>
        <dbReference type="Proteomes" id="UP000750711"/>
    </source>
</evidence>
<dbReference type="InterPro" id="IPR033124">
    <property type="entry name" value="Ser_caboxypep_his_AS"/>
</dbReference>
<evidence type="ECO:0000256" key="1">
    <source>
        <dbReference type="ARBA" id="ARBA00009431"/>
    </source>
</evidence>
<protein>
    <recommendedName>
        <fullName evidence="8">Serine carboxypeptidase</fullName>
    </recommendedName>
</protein>
<keyword evidence="2" id="KW-0121">Carboxypeptidase</keyword>
<evidence type="ECO:0000256" key="3">
    <source>
        <dbReference type="ARBA" id="ARBA00022670"/>
    </source>
</evidence>